<evidence type="ECO:0000313" key="2">
    <source>
        <dbReference type="EMBL" id="SIR27025.1"/>
    </source>
</evidence>
<proteinExistence type="predicted"/>
<evidence type="ECO:0000313" key="3">
    <source>
        <dbReference type="Proteomes" id="UP000186914"/>
    </source>
</evidence>
<evidence type="ECO:0000256" key="1">
    <source>
        <dbReference type="SAM" id="MobiDB-lite"/>
    </source>
</evidence>
<feature type="region of interest" description="Disordered" evidence="1">
    <location>
        <begin position="123"/>
        <end position="149"/>
    </location>
</feature>
<dbReference type="PANTHER" id="PTHR39186:SF1">
    <property type="entry name" value="DUF2071 DOMAIN-CONTAINING PROTEIN"/>
    <property type="match status" value="1"/>
</dbReference>
<evidence type="ECO:0008006" key="4">
    <source>
        <dbReference type="Google" id="ProtNLM"/>
    </source>
</evidence>
<keyword evidence="3" id="KW-1185">Reference proteome</keyword>
<organism evidence="2 3">
    <name type="scientific">Haladaptatus litoreus</name>
    <dbReference type="NCBI Taxonomy" id="553468"/>
    <lineage>
        <taxon>Archaea</taxon>
        <taxon>Methanobacteriati</taxon>
        <taxon>Methanobacteriota</taxon>
        <taxon>Stenosarchaea group</taxon>
        <taxon>Halobacteria</taxon>
        <taxon>Halobacteriales</taxon>
        <taxon>Haladaptataceae</taxon>
        <taxon>Haladaptatus</taxon>
    </lineage>
</organism>
<gene>
    <name evidence="2" type="ORF">SAMN05421858_2058</name>
</gene>
<dbReference type="InterPro" id="IPR023375">
    <property type="entry name" value="ADC_dom_sf"/>
</dbReference>
<protein>
    <recommendedName>
        <fullName evidence="4">DUF2071 domain-containing protein</fullName>
    </recommendedName>
</protein>
<dbReference type="EMBL" id="FTNO01000001">
    <property type="protein sequence ID" value="SIR27025.1"/>
    <property type="molecule type" value="Genomic_DNA"/>
</dbReference>
<reference evidence="3" key="1">
    <citation type="submission" date="2017-01" db="EMBL/GenBank/DDBJ databases">
        <authorList>
            <person name="Varghese N."/>
            <person name="Submissions S."/>
        </authorList>
    </citation>
    <scope>NUCLEOTIDE SEQUENCE [LARGE SCALE GENOMIC DNA]</scope>
    <source>
        <strain evidence="3">CGMCC 1.7737</strain>
    </source>
</reference>
<dbReference type="Gene3D" id="2.40.400.10">
    <property type="entry name" value="Acetoacetate decarboxylase-like"/>
    <property type="match status" value="1"/>
</dbReference>
<dbReference type="PANTHER" id="PTHR39186">
    <property type="entry name" value="DUF2071 FAMILY PROTEIN"/>
    <property type="match status" value="1"/>
</dbReference>
<sequence length="226" mass="25768">MRALQFTWQDCLFVHWPVERDALRTVVPDSLALDTDEGQAWVSALASTVENARPPGVPVKFGMTFPQVNFRTYVRLGHTTGVYFLSLDTSSRLAVRVARSLYRLPYYYADIVVDSGSRHRVRSRRMHRDAPPAEFEATYEPEGTAKTPESGTLSAFLSERYRLFVPQAGLTTRIEHDPWNLYPATADVSAESLFEAVGLSTPHREPRVRYCPRMEFQVQTPTRIEK</sequence>
<accession>A0A1N6ZJM3</accession>
<dbReference type="Pfam" id="PF09844">
    <property type="entry name" value="DUF2071"/>
    <property type="match status" value="1"/>
</dbReference>
<dbReference type="InterPro" id="IPR018644">
    <property type="entry name" value="DUF2071"/>
</dbReference>
<dbReference type="OrthoDB" id="233478at2157"/>
<dbReference type="Proteomes" id="UP000186914">
    <property type="component" value="Unassembled WGS sequence"/>
</dbReference>
<dbReference type="RefSeq" id="WP_076429968.1">
    <property type="nucleotide sequence ID" value="NZ_FTNO01000001.1"/>
</dbReference>
<name>A0A1N6ZJM3_9EURY</name>
<dbReference type="SUPFAM" id="SSF160104">
    <property type="entry name" value="Acetoacetate decarboxylase-like"/>
    <property type="match status" value="1"/>
</dbReference>
<dbReference type="AlphaFoldDB" id="A0A1N6ZJM3"/>